<dbReference type="RefSeq" id="WP_252426622.1">
    <property type="nucleotide sequence ID" value="NZ_JAMWMR010000020.1"/>
</dbReference>
<name>A0ABT0ZI51_9ACTN</name>
<evidence type="ECO:0000256" key="2">
    <source>
        <dbReference type="SAM" id="SignalP"/>
    </source>
</evidence>
<evidence type="ECO:0000256" key="1">
    <source>
        <dbReference type="SAM" id="MobiDB-lite"/>
    </source>
</evidence>
<keyword evidence="4" id="KW-1185">Reference proteome</keyword>
<organism evidence="3 4">
    <name type="scientific">Streptomyces macrolidinus</name>
    <dbReference type="NCBI Taxonomy" id="2952607"/>
    <lineage>
        <taxon>Bacteria</taxon>
        <taxon>Bacillati</taxon>
        <taxon>Actinomycetota</taxon>
        <taxon>Actinomycetes</taxon>
        <taxon>Kitasatosporales</taxon>
        <taxon>Streptomycetaceae</taxon>
        <taxon>Streptomyces</taxon>
    </lineage>
</organism>
<dbReference type="Pfam" id="PF01391">
    <property type="entry name" value="Collagen"/>
    <property type="match status" value="1"/>
</dbReference>
<sequence length="238" mass="24964">MKSVSLVAAGALAVALNVASGSAAVADAMQRSGGADVAVPGVEGAFSPLGGGGQGPRGERGERGPKGERGERGPQGPQGVPGIPGRPGIPGPQGPQGPQGAPGMTPTSEIQGPTHVGDSTTILAEGPVIMDNQHEDELNNHNGRPEWFRGIGHVGQRRDDFCRPERPHFGPFGHERHEFGCCEHERPHFGLFADEGRDFGRCEHERPHFGPFGHERPRPEVNGGINQGGMHFGDAIAF</sequence>
<comment type="caution">
    <text evidence="3">The sequence shown here is derived from an EMBL/GenBank/DDBJ whole genome shotgun (WGS) entry which is preliminary data.</text>
</comment>
<feature type="signal peptide" evidence="2">
    <location>
        <begin position="1"/>
        <end position="23"/>
    </location>
</feature>
<accession>A0ABT0ZI51</accession>
<evidence type="ECO:0000313" key="3">
    <source>
        <dbReference type="EMBL" id="MCN9243246.1"/>
    </source>
</evidence>
<feature type="compositionally biased region" description="Polar residues" evidence="1">
    <location>
        <begin position="105"/>
        <end position="119"/>
    </location>
</feature>
<gene>
    <name evidence="3" type="ORF">NGF19_21075</name>
</gene>
<feature type="region of interest" description="Disordered" evidence="1">
    <location>
        <begin position="39"/>
        <end position="119"/>
    </location>
</feature>
<evidence type="ECO:0000313" key="4">
    <source>
        <dbReference type="Proteomes" id="UP001523219"/>
    </source>
</evidence>
<protein>
    <submittedName>
        <fullName evidence="3">Uncharacterized protein</fullName>
    </submittedName>
</protein>
<feature type="compositionally biased region" description="Low complexity" evidence="1">
    <location>
        <begin position="74"/>
        <end position="83"/>
    </location>
</feature>
<proteinExistence type="predicted"/>
<dbReference type="Proteomes" id="UP001523219">
    <property type="component" value="Unassembled WGS sequence"/>
</dbReference>
<feature type="compositionally biased region" description="Basic and acidic residues" evidence="1">
    <location>
        <begin position="57"/>
        <end position="72"/>
    </location>
</feature>
<reference evidence="3 4" key="1">
    <citation type="submission" date="2022-05" db="EMBL/GenBank/DDBJ databases">
        <title>Streptomyces sp. nov. RY43-2 isolated from soil of a peat swamp forest.</title>
        <authorList>
            <person name="Kanchanasin P."/>
            <person name="Tanasupawat S."/>
            <person name="Phongsopitanun W."/>
        </authorList>
    </citation>
    <scope>NUCLEOTIDE SEQUENCE [LARGE SCALE GENOMIC DNA]</scope>
    <source>
        <strain evidence="3 4">RY43-2</strain>
    </source>
</reference>
<keyword evidence="2" id="KW-0732">Signal</keyword>
<feature type="chain" id="PRO_5045721336" evidence="2">
    <location>
        <begin position="24"/>
        <end position="238"/>
    </location>
</feature>
<dbReference type="InterPro" id="IPR008160">
    <property type="entry name" value="Collagen"/>
</dbReference>
<dbReference type="EMBL" id="JAMWMR010000020">
    <property type="protein sequence ID" value="MCN9243246.1"/>
    <property type="molecule type" value="Genomic_DNA"/>
</dbReference>